<evidence type="ECO:0000313" key="3">
    <source>
        <dbReference type="EMBL" id="TKB96449.1"/>
    </source>
</evidence>
<dbReference type="RefSeq" id="WP_136878538.1">
    <property type="nucleotide sequence ID" value="NZ_SWBO01000019.1"/>
</dbReference>
<proteinExistence type="predicted"/>
<feature type="chain" id="PRO_5020708147" evidence="2">
    <location>
        <begin position="23"/>
        <end position="145"/>
    </location>
</feature>
<organism evidence="3 4">
    <name type="scientific">Pedobacter cryotolerans</name>
    <dbReference type="NCBI Taxonomy" id="2571270"/>
    <lineage>
        <taxon>Bacteria</taxon>
        <taxon>Pseudomonadati</taxon>
        <taxon>Bacteroidota</taxon>
        <taxon>Sphingobacteriia</taxon>
        <taxon>Sphingobacteriales</taxon>
        <taxon>Sphingobacteriaceae</taxon>
        <taxon>Pedobacter</taxon>
    </lineage>
</organism>
<gene>
    <name evidence="3" type="ORF">FA045_18350</name>
</gene>
<keyword evidence="2" id="KW-0732">Signal</keyword>
<reference evidence="3 4" key="1">
    <citation type="submission" date="2019-04" db="EMBL/GenBank/DDBJ databases">
        <title>Pedobacter sp. AR-2-6 sp. nov., isolated from Arctic soil.</title>
        <authorList>
            <person name="Dahal R.H."/>
            <person name="Kim D.-U."/>
        </authorList>
    </citation>
    <scope>NUCLEOTIDE SEQUENCE [LARGE SCALE GENOMIC DNA]</scope>
    <source>
        <strain evidence="3 4">AR-2-6</strain>
    </source>
</reference>
<feature type="signal peptide" evidence="2">
    <location>
        <begin position="1"/>
        <end position="22"/>
    </location>
</feature>
<dbReference type="EMBL" id="SWBO01000019">
    <property type="protein sequence ID" value="TKB96449.1"/>
    <property type="molecule type" value="Genomic_DNA"/>
</dbReference>
<comment type="caution">
    <text evidence="3">The sequence shown here is derived from an EMBL/GenBank/DDBJ whole genome shotgun (WGS) entry which is preliminary data.</text>
</comment>
<name>A0A4U1BW38_9SPHI</name>
<evidence type="ECO:0000256" key="1">
    <source>
        <dbReference type="SAM" id="MobiDB-lite"/>
    </source>
</evidence>
<protein>
    <submittedName>
        <fullName evidence="3">Uncharacterized protein</fullName>
    </submittedName>
</protein>
<dbReference type="Proteomes" id="UP000310477">
    <property type="component" value="Unassembled WGS sequence"/>
</dbReference>
<evidence type="ECO:0000256" key="2">
    <source>
        <dbReference type="SAM" id="SignalP"/>
    </source>
</evidence>
<keyword evidence="4" id="KW-1185">Reference proteome</keyword>
<accession>A0A4U1BW38</accession>
<sequence length="145" mass="16162">MMFGKKQFLLVLLFGAFSLHLAHQLFPHHHHQPVIAKAHSHGEGSDHHHHHKAETNSKPQQDKNILDELLSLINHGKADSPVQSGSQIKVDYCKVISILPVAATAMVELAIDDYQLTSLGYTPPEHKPQQHVILFKSRRGPPAMA</sequence>
<evidence type="ECO:0000313" key="4">
    <source>
        <dbReference type="Proteomes" id="UP000310477"/>
    </source>
</evidence>
<dbReference type="OrthoDB" id="772967at2"/>
<feature type="region of interest" description="Disordered" evidence="1">
    <location>
        <begin position="32"/>
        <end position="61"/>
    </location>
</feature>
<dbReference type="AlphaFoldDB" id="A0A4U1BW38"/>